<dbReference type="Gene3D" id="1.10.1760.20">
    <property type="match status" value="1"/>
</dbReference>
<feature type="transmembrane region" description="Helical" evidence="9">
    <location>
        <begin position="82"/>
        <end position="106"/>
    </location>
</feature>
<reference evidence="10 11" key="1">
    <citation type="submission" date="2024-01" db="EMBL/GenBank/DDBJ databases">
        <authorList>
            <person name="Botero Cardona J."/>
        </authorList>
    </citation>
    <scope>NUCLEOTIDE SEQUENCE [LARGE SCALE GENOMIC DNA]</scope>
    <source>
        <strain evidence="10 11">LMG 33000</strain>
    </source>
</reference>
<comment type="subcellular location">
    <subcellularLocation>
        <location evidence="1 8">Cell membrane</location>
        <topology evidence="1 8">Multi-pass membrane protein</topology>
    </subcellularLocation>
</comment>
<dbReference type="PANTHER" id="PTHR34295:SF4">
    <property type="entry name" value="BIOTIN TRANSPORTER BIOY-RELATED"/>
    <property type="match status" value="1"/>
</dbReference>
<dbReference type="RefSeq" id="WP_349641326.1">
    <property type="nucleotide sequence ID" value="NZ_CAWVOH010000001.1"/>
</dbReference>
<gene>
    <name evidence="10" type="ORF">R54876_GBNLAHCA_00334</name>
</gene>
<dbReference type="PANTHER" id="PTHR34295">
    <property type="entry name" value="BIOTIN TRANSPORTER BIOY"/>
    <property type="match status" value="1"/>
</dbReference>
<accession>A0ABM9N3P4</accession>
<dbReference type="EMBL" id="CAWVOH010000001">
    <property type="protein sequence ID" value="CAK8053775.1"/>
    <property type="molecule type" value="Genomic_DNA"/>
</dbReference>
<dbReference type="Proteomes" id="UP001314241">
    <property type="component" value="Unassembled WGS sequence"/>
</dbReference>
<keyword evidence="4 8" id="KW-1003">Cell membrane</keyword>
<keyword evidence="3 8" id="KW-0813">Transport</keyword>
<keyword evidence="7 8" id="KW-0472">Membrane</keyword>
<dbReference type="Pfam" id="PF02632">
    <property type="entry name" value="BioY"/>
    <property type="match status" value="1"/>
</dbReference>
<sequence length="188" mass="20324">MMKNTKLQDLTVSAVFLALLIVLAVIPGIPLGPIPVPIVVQNLGIMLVAILLGAKRGTLVIATLLVMVLLGLPVLAGGRGGFAVLIGPSAGYLLGYLLMPAGYVLLQNFLRPLLGHWSFLLNFFSIWLANMILCYGFGVLWLHLTVKTPFMTALWTNLVMFTPGDLVKAFVAVVLAAAISRLSWWQKN</sequence>
<evidence type="ECO:0000256" key="8">
    <source>
        <dbReference type="PIRNR" id="PIRNR016661"/>
    </source>
</evidence>
<comment type="similarity">
    <text evidence="2 8">Belongs to the BioY family.</text>
</comment>
<keyword evidence="5 9" id="KW-0812">Transmembrane</keyword>
<evidence type="ECO:0000256" key="1">
    <source>
        <dbReference type="ARBA" id="ARBA00004651"/>
    </source>
</evidence>
<evidence type="ECO:0000256" key="6">
    <source>
        <dbReference type="ARBA" id="ARBA00022989"/>
    </source>
</evidence>
<protein>
    <recommendedName>
        <fullName evidence="8">Biotin transporter</fullName>
    </recommendedName>
</protein>
<comment type="caution">
    <text evidence="10">The sequence shown here is derived from an EMBL/GenBank/DDBJ whole genome shotgun (WGS) entry which is preliminary data.</text>
</comment>
<evidence type="ECO:0000256" key="5">
    <source>
        <dbReference type="ARBA" id="ARBA00022692"/>
    </source>
</evidence>
<feature type="transmembrane region" description="Helical" evidence="9">
    <location>
        <begin position="166"/>
        <end position="184"/>
    </location>
</feature>
<evidence type="ECO:0000313" key="11">
    <source>
        <dbReference type="Proteomes" id="UP001314241"/>
    </source>
</evidence>
<evidence type="ECO:0000313" key="10">
    <source>
        <dbReference type="EMBL" id="CAK8053775.1"/>
    </source>
</evidence>
<proteinExistence type="inferred from homology"/>
<feature type="transmembrane region" description="Helical" evidence="9">
    <location>
        <begin position="118"/>
        <end position="146"/>
    </location>
</feature>
<organism evidence="10 11">
    <name type="scientific">Eupransor demetentiae</name>
    <dbReference type="NCBI Taxonomy" id="3109584"/>
    <lineage>
        <taxon>Bacteria</taxon>
        <taxon>Bacillati</taxon>
        <taxon>Bacillota</taxon>
        <taxon>Bacilli</taxon>
        <taxon>Lactobacillales</taxon>
        <taxon>Lactobacillaceae</taxon>
        <taxon>Eupransor</taxon>
    </lineage>
</organism>
<keyword evidence="11" id="KW-1185">Reference proteome</keyword>
<feature type="transmembrane region" description="Helical" evidence="9">
    <location>
        <begin position="59"/>
        <end position="76"/>
    </location>
</feature>
<evidence type="ECO:0000256" key="4">
    <source>
        <dbReference type="ARBA" id="ARBA00022475"/>
    </source>
</evidence>
<name>A0ABM9N3P4_9LACO</name>
<evidence type="ECO:0000256" key="3">
    <source>
        <dbReference type="ARBA" id="ARBA00022448"/>
    </source>
</evidence>
<keyword evidence="6 9" id="KW-1133">Transmembrane helix</keyword>
<feature type="transmembrane region" description="Helical" evidence="9">
    <location>
        <begin position="34"/>
        <end position="52"/>
    </location>
</feature>
<evidence type="ECO:0000256" key="2">
    <source>
        <dbReference type="ARBA" id="ARBA00010692"/>
    </source>
</evidence>
<dbReference type="InterPro" id="IPR003784">
    <property type="entry name" value="BioY"/>
</dbReference>
<dbReference type="PIRSF" id="PIRSF016661">
    <property type="entry name" value="BioY"/>
    <property type="match status" value="1"/>
</dbReference>
<evidence type="ECO:0000256" key="9">
    <source>
        <dbReference type="SAM" id="Phobius"/>
    </source>
</evidence>
<evidence type="ECO:0000256" key="7">
    <source>
        <dbReference type="ARBA" id="ARBA00023136"/>
    </source>
</evidence>